<evidence type="ECO:0000256" key="3">
    <source>
        <dbReference type="ARBA" id="ARBA00012438"/>
    </source>
</evidence>
<dbReference type="SUPFAM" id="SSF47384">
    <property type="entry name" value="Homodimeric domain of signal transducing histidine kinase"/>
    <property type="match status" value="1"/>
</dbReference>
<dbReference type="AlphaFoldDB" id="A0A7W7CU65"/>
<dbReference type="PANTHER" id="PTHR43065:SF42">
    <property type="entry name" value="TWO-COMPONENT SENSOR PPRA"/>
    <property type="match status" value="1"/>
</dbReference>
<dbReference type="SMART" id="SM00388">
    <property type="entry name" value="HisKA"/>
    <property type="match status" value="1"/>
</dbReference>
<dbReference type="SUPFAM" id="SSF55874">
    <property type="entry name" value="ATPase domain of HSP90 chaperone/DNA topoisomerase II/histidine kinase"/>
    <property type="match status" value="1"/>
</dbReference>
<evidence type="ECO:0000256" key="5">
    <source>
        <dbReference type="ARBA" id="ARBA00022777"/>
    </source>
</evidence>
<name>A0A7W7CU65_9ACTN</name>
<comment type="caution">
    <text evidence="10">The sequence shown here is derived from an EMBL/GenBank/DDBJ whole genome shotgun (WGS) entry which is preliminary data.</text>
</comment>
<feature type="domain" description="Response regulatory" evidence="9">
    <location>
        <begin position="252"/>
        <end position="368"/>
    </location>
</feature>
<keyword evidence="11" id="KW-1185">Reference proteome</keyword>
<keyword evidence="4 7" id="KW-0597">Phosphoprotein</keyword>
<dbReference type="Gene3D" id="3.40.50.2300">
    <property type="match status" value="1"/>
</dbReference>
<evidence type="ECO:0000256" key="2">
    <source>
        <dbReference type="ARBA" id="ARBA00004236"/>
    </source>
</evidence>
<evidence type="ECO:0000256" key="6">
    <source>
        <dbReference type="ARBA" id="ARBA00023012"/>
    </source>
</evidence>
<dbReference type="Gene3D" id="3.30.565.10">
    <property type="entry name" value="Histidine kinase-like ATPase, C-terminal domain"/>
    <property type="match status" value="1"/>
</dbReference>
<dbReference type="PROSITE" id="PS50110">
    <property type="entry name" value="RESPONSE_REGULATORY"/>
    <property type="match status" value="1"/>
</dbReference>
<evidence type="ECO:0000259" key="8">
    <source>
        <dbReference type="PROSITE" id="PS50109"/>
    </source>
</evidence>
<dbReference type="InterPro" id="IPR005467">
    <property type="entry name" value="His_kinase_dom"/>
</dbReference>
<comment type="subcellular location">
    <subcellularLocation>
        <location evidence="2">Cell membrane</location>
    </subcellularLocation>
</comment>
<feature type="modified residue" description="4-aspartylphosphate" evidence="7">
    <location>
        <position position="303"/>
    </location>
</feature>
<dbReference type="GO" id="GO:0000155">
    <property type="term" value="F:phosphorelay sensor kinase activity"/>
    <property type="evidence" value="ECO:0007669"/>
    <property type="project" value="InterPro"/>
</dbReference>
<gene>
    <name evidence="10" type="ORF">BKA14_004904</name>
</gene>
<evidence type="ECO:0000259" key="9">
    <source>
        <dbReference type="PROSITE" id="PS50110"/>
    </source>
</evidence>
<organism evidence="10 11">
    <name type="scientific">Paractinoplanes abujensis</name>
    <dbReference type="NCBI Taxonomy" id="882441"/>
    <lineage>
        <taxon>Bacteria</taxon>
        <taxon>Bacillati</taxon>
        <taxon>Actinomycetota</taxon>
        <taxon>Actinomycetes</taxon>
        <taxon>Micromonosporales</taxon>
        <taxon>Micromonosporaceae</taxon>
        <taxon>Paractinoplanes</taxon>
    </lineage>
</organism>
<sequence length="370" mass="38917">MELSEEVRNQRLESLGQLAGGVAHDFNNILGVIVNYASFVVEEAESEQPDVRMIAADARQVIRAGERATHLTHQLLAFARREVVRPEVLDLNGFVAGLEGTLRRTIGERVALIVRPGPGLPPVHCDPAQIEQMLVNLAHNARDAMPAGGNLVIDTGCADDRVRLRVSDSGRGMSADVADRAFEPFFTTKPNGEGTGLGLAMVYGIVTQAGGEVSISSSPGLGTTVTVLLPPASPGFVAPAADPVVTDGHGETLLVVDDEAGLRAVAGRILSGAGYRVIAAEGGPQALALAARHEGAIDLLLSDVVMPGMLGKDLAERLVISRPDTRVLYMSGYAQPVLHSDGTLEPGVALLEKPFTADDLLTAVRKRLDG</sequence>
<protein>
    <recommendedName>
        <fullName evidence="3">histidine kinase</fullName>
        <ecNumber evidence="3">2.7.13.3</ecNumber>
    </recommendedName>
</protein>
<dbReference type="EMBL" id="JACHMF010000001">
    <property type="protein sequence ID" value="MBB4694756.1"/>
    <property type="molecule type" value="Genomic_DNA"/>
</dbReference>
<dbReference type="InterPro" id="IPR003661">
    <property type="entry name" value="HisK_dim/P_dom"/>
</dbReference>
<dbReference type="CDD" id="cd00082">
    <property type="entry name" value="HisKA"/>
    <property type="match status" value="1"/>
</dbReference>
<evidence type="ECO:0000313" key="11">
    <source>
        <dbReference type="Proteomes" id="UP000542742"/>
    </source>
</evidence>
<keyword evidence="6" id="KW-0902">Two-component regulatory system</keyword>
<dbReference type="InterPro" id="IPR036097">
    <property type="entry name" value="HisK_dim/P_sf"/>
</dbReference>
<dbReference type="InterPro" id="IPR036890">
    <property type="entry name" value="HATPase_C_sf"/>
</dbReference>
<evidence type="ECO:0000313" key="10">
    <source>
        <dbReference type="EMBL" id="MBB4694756.1"/>
    </source>
</evidence>
<dbReference type="GO" id="GO:0005886">
    <property type="term" value="C:plasma membrane"/>
    <property type="evidence" value="ECO:0007669"/>
    <property type="project" value="UniProtKB-SubCell"/>
</dbReference>
<dbReference type="SMART" id="SM00387">
    <property type="entry name" value="HATPase_c"/>
    <property type="match status" value="1"/>
</dbReference>
<evidence type="ECO:0000256" key="1">
    <source>
        <dbReference type="ARBA" id="ARBA00000085"/>
    </source>
</evidence>
<feature type="domain" description="Histidine kinase" evidence="8">
    <location>
        <begin position="21"/>
        <end position="233"/>
    </location>
</feature>
<dbReference type="InterPro" id="IPR011006">
    <property type="entry name" value="CheY-like_superfamily"/>
</dbReference>
<dbReference type="SUPFAM" id="SSF52172">
    <property type="entry name" value="CheY-like"/>
    <property type="match status" value="1"/>
</dbReference>
<evidence type="ECO:0000256" key="4">
    <source>
        <dbReference type="ARBA" id="ARBA00022553"/>
    </source>
</evidence>
<reference evidence="10 11" key="1">
    <citation type="submission" date="2020-08" db="EMBL/GenBank/DDBJ databases">
        <title>Sequencing the genomes of 1000 actinobacteria strains.</title>
        <authorList>
            <person name="Klenk H.-P."/>
        </authorList>
    </citation>
    <scope>NUCLEOTIDE SEQUENCE [LARGE SCALE GENOMIC DNA]</scope>
    <source>
        <strain evidence="10 11">DSM 45518</strain>
    </source>
</reference>
<dbReference type="SMART" id="SM00448">
    <property type="entry name" value="REC"/>
    <property type="match status" value="1"/>
</dbReference>
<keyword evidence="5" id="KW-0418">Kinase</keyword>
<dbReference type="EC" id="2.7.13.3" evidence="3"/>
<dbReference type="InterPro" id="IPR003594">
    <property type="entry name" value="HATPase_dom"/>
</dbReference>
<dbReference type="Pfam" id="PF00072">
    <property type="entry name" value="Response_reg"/>
    <property type="match status" value="1"/>
</dbReference>
<evidence type="ECO:0000256" key="7">
    <source>
        <dbReference type="PROSITE-ProRule" id="PRU00169"/>
    </source>
</evidence>
<dbReference type="InterPro" id="IPR001789">
    <property type="entry name" value="Sig_transdc_resp-reg_receiver"/>
</dbReference>
<keyword evidence="5" id="KW-0808">Transferase</keyword>
<dbReference type="PROSITE" id="PS50109">
    <property type="entry name" value="HIS_KIN"/>
    <property type="match status" value="1"/>
</dbReference>
<dbReference type="RefSeq" id="WP_239092705.1">
    <property type="nucleotide sequence ID" value="NZ_BOMC01000035.1"/>
</dbReference>
<dbReference type="Proteomes" id="UP000542742">
    <property type="component" value="Unassembled WGS sequence"/>
</dbReference>
<dbReference type="InterPro" id="IPR004358">
    <property type="entry name" value="Sig_transdc_His_kin-like_C"/>
</dbReference>
<proteinExistence type="predicted"/>
<dbReference type="PANTHER" id="PTHR43065">
    <property type="entry name" value="SENSOR HISTIDINE KINASE"/>
    <property type="match status" value="1"/>
</dbReference>
<comment type="catalytic activity">
    <reaction evidence="1">
        <text>ATP + protein L-histidine = ADP + protein N-phospho-L-histidine.</text>
        <dbReference type="EC" id="2.7.13.3"/>
    </reaction>
</comment>
<dbReference type="Pfam" id="PF02518">
    <property type="entry name" value="HATPase_c"/>
    <property type="match status" value="1"/>
</dbReference>
<dbReference type="PRINTS" id="PR00344">
    <property type="entry name" value="BCTRLSENSOR"/>
</dbReference>
<accession>A0A7W7CU65</accession>
<dbReference type="Gene3D" id="1.10.287.130">
    <property type="match status" value="1"/>
</dbReference>